<dbReference type="GO" id="GO:0000287">
    <property type="term" value="F:magnesium ion binding"/>
    <property type="evidence" value="ECO:0007669"/>
    <property type="project" value="InterPro"/>
</dbReference>
<dbReference type="SUPFAM" id="SSF142823">
    <property type="entry name" value="ComB-like"/>
    <property type="match status" value="1"/>
</dbReference>
<dbReference type="GO" id="GO:0050532">
    <property type="term" value="F:2-phosphosulfolactate phosphatase activity"/>
    <property type="evidence" value="ECO:0007669"/>
    <property type="project" value="InterPro"/>
</dbReference>
<proteinExistence type="predicted"/>
<dbReference type="InterPro" id="IPR005238">
    <property type="entry name" value="ComB-like"/>
</dbReference>
<dbReference type="AlphaFoldDB" id="A0A6J4LG54"/>
<dbReference type="InterPro" id="IPR036702">
    <property type="entry name" value="ComB-like_sf"/>
</dbReference>
<dbReference type="Gene3D" id="3.90.1560.10">
    <property type="entry name" value="ComB-like"/>
    <property type="match status" value="1"/>
</dbReference>
<evidence type="ECO:0000256" key="2">
    <source>
        <dbReference type="SAM" id="MobiDB-lite"/>
    </source>
</evidence>
<name>A0A6J4LG54_9ACTN</name>
<dbReference type="EMBL" id="CADCUI010000008">
    <property type="protein sequence ID" value="CAA9332321.1"/>
    <property type="molecule type" value="Genomic_DNA"/>
</dbReference>
<sequence>MVQEVLHDAVPGLRVYYPGVSPPTRRQCAGPGHRQGSPFFPGGRQDRSRDRASTSRTGMVAEQGLAVELEWGPAGAAALADRASYAVVVDVLSFSTTVSVALDEGIEVHPYRWGDDRAARYAGEHRAALAVGRHQARRTGRVGAVTLSPVSVRAARGLERLVLPSPNGSAICFALAEAGTPVLTACLRNRSAVVAWLVSRLVAPGPEERRGHVAVVAAGEHRTDGSLRPAVEDLLGAGAVLAGLRDGGCGVLSPEAEAAAAAYDAMADRLPEVLHGCASGRELAGAGFGGDVDVAAELDSSASVPLLTDGRFRDAGPRSAAAGPAPG</sequence>
<protein>
    <recommendedName>
        <fullName evidence="1">Probable 2-phosphosulfolactate phosphatase</fullName>
    </recommendedName>
</protein>
<gene>
    <name evidence="3" type="ORF">AVDCRST_MAG34-541</name>
</gene>
<evidence type="ECO:0000313" key="3">
    <source>
        <dbReference type="EMBL" id="CAA9332321.1"/>
    </source>
</evidence>
<organism evidence="3">
    <name type="scientific">uncultured Nocardioidaceae bacterium</name>
    <dbReference type="NCBI Taxonomy" id="253824"/>
    <lineage>
        <taxon>Bacteria</taxon>
        <taxon>Bacillati</taxon>
        <taxon>Actinomycetota</taxon>
        <taxon>Actinomycetes</taxon>
        <taxon>Propionibacteriales</taxon>
        <taxon>Nocardioidaceae</taxon>
        <taxon>environmental samples</taxon>
    </lineage>
</organism>
<feature type="region of interest" description="Disordered" evidence="2">
    <location>
        <begin position="21"/>
        <end position="58"/>
    </location>
</feature>
<dbReference type="Pfam" id="PF04029">
    <property type="entry name" value="2-ph_phosp"/>
    <property type="match status" value="1"/>
</dbReference>
<evidence type="ECO:0000256" key="1">
    <source>
        <dbReference type="ARBA" id="ARBA00021948"/>
    </source>
</evidence>
<accession>A0A6J4LG54</accession>
<feature type="compositionally biased region" description="Basic and acidic residues" evidence="2">
    <location>
        <begin position="44"/>
        <end position="53"/>
    </location>
</feature>
<reference evidence="3" key="1">
    <citation type="submission" date="2020-02" db="EMBL/GenBank/DDBJ databases">
        <authorList>
            <person name="Meier V. D."/>
        </authorList>
    </citation>
    <scope>NUCLEOTIDE SEQUENCE</scope>
    <source>
        <strain evidence="3">AVDCRST_MAG34</strain>
    </source>
</reference>